<feature type="region of interest" description="Disordered" evidence="1">
    <location>
        <begin position="456"/>
        <end position="483"/>
    </location>
</feature>
<feature type="compositionally biased region" description="Acidic residues" evidence="1">
    <location>
        <begin position="465"/>
        <end position="474"/>
    </location>
</feature>
<accession>A0A6C0EVL2</accession>
<feature type="transmembrane region" description="Helical" evidence="2">
    <location>
        <begin position="7"/>
        <end position="25"/>
    </location>
</feature>
<reference evidence="3" key="1">
    <citation type="journal article" date="2020" name="Nature">
        <title>Giant virus diversity and host interactions through global metagenomics.</title>
        <authorList>
            <person name="Schulz F."/>
            <person name="Roux S."/>
            <person name="Paez-Espino D."/>
            <person name="Jungbluth S."/>
            <person name="Walsh D.A."/>
            <person name="Denef V.J."/>
            <person name="McMahon K.D."/>
            <person name="Konstantinidis K.T."/>
            <person name="Eloe-Fadrosh E.A."/>
            <person name="Kyrpides N.C."/>
            <person name="Woyke T."/>
        </authorList>
    </citation>
    <scope>NUCLEOTIDE SEQUENCE</scope>
    <source>
        <strain evidence="3">GVMAG-M-3300009161-34</strain>
    </source>
</reference>
<evidence type="ECO:0000256" key="1">
    <source>
        <dbReference type="SAM" id="MobiDB-lite"/>
    </source>
</evidence>
<dbReference type="AlphaFoldDB" id="A0A6C0EVL2"/>
<evidence type="ECO:0000256" key="2">
    <source>
        <dbReference type="SAM" id="Phobius"/>
    </source>
</evidence>
<feature type="region of interest" description="Disordered" evidence="1">
    <location>
        <begin position="243"/>
        <end position="271"/>
    </location>
</feature>
<sequence length="598" mass="67141">MVSQSIIFNVGGICNLVLFMGLFSMSTSAVPVDHVIPIQTPLGASIKYPINVACECMFTLYVDGVYVGEGNKKKYDPNYWPFGWNDTKKYYPVIYENQPKIVAFNGIGDEYTVLPNGFIMDMNSGNDYTKYKEWKCKDFSKTVDKSPPANWFTYEYDDSGWDVSTSYGANYQNNSYQIFENPRESISLNAEWLWTKDNSDANIYCRKKNIATSMLPSLPATTSVVHTPVSTTIHLPVRTHPQITSTVAPPPAPATTSVVHPPATTSTLHPPVSTTIHLPVRTHPHITSTVAPPPATTSMVHPSVSTTIHLPVRTHPHITSTVAPPPAPATTSVVHPPATTSTVHPPVSTTIHLPVRTHPQITSTVAPPPVSTTIHLSVRTHPQITSTVAPPPATTSVVHPPATTSMVHPPVSTTIHEHPSINIKIVINNIKYSQGVSDKQVAHLLESVKFYNHNQYRNEHNDNNDNNDNDNDNDNNDHTGHSSRLYRTVLTTRLDIIRHYQMLVRRLEHLERIEHFEHHSRDEDTNTNDYDDKLPRHSVDDSTSKNNIVQSMIKLNSRIKQIEDSIQFIKGNHKYLLLRLLRLLKQQYKKDTMQIFNI</sequence>
<proteinExistence type="predicted"/>
<keyword evidence="2" id="KW-0472">Membrane</keyword>
<feature type="region of interest" description="Disordered" evidence="1">
    <location>
        <begin position="518"/>
        <end position="543"/>
    </location>
</feature>
<keyword evidence="2" id="KW-1133">Transmembrane helix</keyword>
<keyword evidence="2" id="KW-0812">Transmembrane</keyword>
<feature type="compositionally biased region" description="Low complexity" evidence="1">
    <location>
        <begin position="254"/>
        <end position="267"/>
    </location>
</feature>
<protein>
    <submittedName>
        <fullName evidence="3">Uncharacterized protein</fullName>
    </submittedName>
</protein>
<dbReference type="Gene3D" id="2.60.120.260">
    <property type="entry name" value="Galactose-binding domain-like"/>
    <property type="match status" value="1"/>
</dbReference>
<dbReference type="EMBL" id="MN738957">
    <property type="protein sequence ID" value="QHT33048.1"/>
    <property type="molecule type" value="Genomic_DNA"/>
</dbReference>
<organism evidence="3">
    <name type="scientific">viral metagenome</name>
    <dbReference type="NCBI Taxonomy" id="1070528"/>
    <lineage>
        <taxon>unclassified sequences</taxon>
        <taxon>metagenomes</taxon>
        <taxon>organismal metagenomes</taxon>
    </lineage>
</organism>
<evidence type="ECO:0000313" key="3">
    <source>
        <dbReference type="EMBL" id="QHT33048.1"/>
    </source>
</evidence>
<name>A0A6C0EVL2_9ZZZZ</name>